<evidence type="ECO:0008006" key="3">
    <source>
        <dbReference type="Google" id="ProtNLM"/>
    </source>
</evidence>
<proteinExistence type="predicted"/>
<name>A0A1G5MH45_9PSED</name>
<dbReference type="AlphaFoldDB" id="A0A1G5MH45"/>
<comment type="caution">
    <text evidence="1">The sequence shown here is derived from an EMBL/GenBank/DDBJ whole genome shotgun (WGS) entry which is preliminary data.</text>
</comment>
<dbReference type="PROSITE" id="PS51257">
    <property type="entry name" value="PROKAR_LIPOPROTEIN"/>
    <property type="match status" value="1"/>
</dbReference>
<organism evidence="1 2">
    <name type="scientific">Pseudomonas oryzihabitans</name>
    <dbReference type="NCBI Taxonomy" id="47885"/>
    <lineage>
        <taxon>Bacteria</taxon>
        <taxon>Pseudomonadati</taxon>
        <taxon>Pseudomonadota</taxon>
        <taxon>Gammaproteobacteria</taxon>
        <taxon>Pseudomonadales</taxon>
        <taxon>Pseudomonadaceae</taxon>
        <taxon>Pseudomonas</taxon>
    </lineage>
</organism>
<sequence length="144" mass="16238">MRLRLLVPLLLLLGGCTTPLPPKDPHQAWVDLVLREPAVGASLLAEAQDGKRLDDGRYFQLTPGSHSLKVSYRYELYGGGGFGSRFGWREPLQIQCYLELDYPDFQAGRRYRLEAENTFGQGQITLYDGPRELMSSERGICSPF</sequence>
<dbReference type="Proteomes" id="UP000183046">
    <property type="component" value="Unassembled WGS sequence"/>
</dbReference>
<dbReference type="RefSeq" id="WP_027600560.1">
    <property type="nucleotide sequence ID" value="NZ_CP044074.1"/>
</dbReference>
<evidence type="ECO:0000313" key="1">
    <source>
        <dbReference type="EMBL" id="SCZ24476.1"/>
    </source>
</evidence>
<dbReference type="EMBL" id="FMWB01000002">
    <property type="protein sequence ID" value="SCZ24476.1"/>
    <property type="molecule type" value="Genomic_DNA"/>
</dbReference>
<evidence type="ECO:0000313" key="2">
    <source>
        <dbReference type="Proteomes" id="UP000183046"/>
    </source>
</evidence>
<reference evidence="2" key="1">
    <citation type="submission" date="2016-10" db="EMBL/GenBank/DDBJ databases">
        <authorList>
            <person name="de Groot N.N."/>
        </authorList>
    </citation>
    <scope>NUCLEOTIDE SEQUENCE [LARGE SCALE GENOMIC DNA]</scope>
    <source>
        <strain evidence="2">DSM 15758</strain>
    </source>
</reference>
<dbReference type="STRING" id="237610.BJP27_13795"/>
<gene>
    <name evidence="1" type="ORF">SAMN05216279_10267</name>
</gene>
<accession>A0A1G5MH45</accession>
<dbReference type="OrthoDB" id="6997359at2"/>
<protein>
    <recommendedName>
        <fullName evidence="3">Lipoprotein</fullName>
    </recommendedName>
</protein>